<dbReference type="AlphaFoldDB" id="A0AAN9DJX1"/>
<keyword evidence="3 5" id="KW-1133">Transmembrane helix</keyword>
<gene>
    <name evidence="6" type="ORF">R3I93_000004</name>
</gene>
<keyword evidence="4 5" id="KW-0472">Membrane</keyword>
<comment type="subcellular location">
    <subcellularLocation>
        <location evidence="1">Membrane</location>
        <topology evidence="1">Multi-pass membrane protein</topology>
    </subcellularLocation>
</comment>
<dbReference type="Gene3D" id="1.20.140.150">
    <property type="match status" value="1"/>
</dbReference>
<evidence type="ECO:0000256" key="3">
    <source>
        <dbReference type="ARBA" id="ARBA00022989"/>
    </source>
</evidence>
<dbReference type="InterPro" id="IPR004031">
    <property type="entry name" value="PMP22/EMP/MP20/Claudin"/>
</dbReference>
<dbReference type="InterPro" id="IPR042356">
    <property type="entry name" value="CLDN1"/>
</dbReference>
<name>A0AAN9DJX1_9TELE</name>
<sequence>MVDNRHATALVLAGVLSVLASVYLSVSVGSPHWYQYTSPPVRAEPNASELRALQDEFLDGEFDEKSASDAMFRMNGTLGLWWRCVLTPTDAHWYREPDPKMVMACVSFTLSQQFMPKYKEPGNHNSGEDLIRTYLWRCQFFLPLVSLSLVVLGGLLGFCACLCGSLTPALFIGLIHLLAGVFSLATVCCFLAGTDLLHRVSMLPDRVDGSLGWSLYLALVASPLHMMAGALLMWAARSHSQSYDRMTVYRVA</sequence>
<keyword evidence="7" id="KW-1185">Reference proteome</keyword>
<evidence type="ECO:0000256" key="2">
    <source>
        <dbReference type="ARBA" id="ARBA00022692"/>
    </source>
</evidence>
<dbReference type="GO" id="GO:0016020">
    <property type="term" value="C:membrane"/>
    <property type="evidence" value="ECO:0007669"/>
    <property type="project" value="UniProtKB-SubCell"/>
</dbReference>
<keyword evidence="2 5" id="KW-0812">Transmembrane</keyword>
<comment type="caution">
    <text evidence="6">The sequence shown here is derived from an EMBL/GenBank/DDBJ whole genome shotgun (WGS) entry which is preliminary data.</text>
</comment>
<evidence type="ECO:0000256" key="5">
    <source>
        <dbReference type="SAM" id="Phobius"/>
    </source>
</evidence>
<evidence type="ECO:0000313" key="6">
    <source>
        <dbReference type="EMBL" id="KAK7175619.1"/>
    </source>
</evidence>
<dbReference type="Proteomes" id="UP001364617">
    <property type="component" value="Unassembled WGS sequence"/>
</dbReference>
<feature type="transmembrane region" description="Helical" evidence="5">
    <location>
        <begin position="170"/>
        <end position="193"/>
    </location>
</feature>
<reference evidence="6 7" key="1">
    <citation type="submission" date="2024-02" db="EMBL/GenBank/DDBJ databases">
        <title>Chromosome-level genome assembly of the Eurasian Minnow (Phoxinus phoxinus).</title>
        <authorList>
            <person name="Oriowo T.O."/>
            <person name="Martin S."/>
            <person name="Stange M."/>
            <person name="Chrysostomakis Y."/>
            <person name="Brown T."/>
            <person name="Winkler S."/>
            <person name="Kukowka S."/>
            <person name="Myers E.W."/>
            <person name="Bohne A."/>
        </authorList>
    </citation>
    <scope>NUCLEOTIDE SEQUENCE [LARGE SCALE GENOMIC DNA]</scope>
    <source>
        <strain evidence="6">ZFMK-TIS-60720</strain>
        <tissue evidence="6">Whole Organism</tissue>
    </source>
</reference>
<dbReference type="EMBL" id="JAYKXH010000001">
    <property type="protein sequence ID" value="KAK7175619.1"/>
    <property type="molecule type" value="Genomic_DNA"/>
</dbReference>
<evidence type="ECO:0000256" key="1">
    <source>
        <dbReference type="ARBA" id="ARBA00004141"/>
    </source>
</evidence>
<dbReference type="PANTHER" id="PTHR14347:SF3">
    <property type="entry name" value="CLAUDIN DOMAIN-CONTAINING PROTEIN 1"/>
    <property type="match status" value="1"/>
</dbReference>
<evidence type="ECO:0000256" key="4">
    <source>
        <dbReference type="ARBA" id="ARBA00023136"/>
    </source>
</evidence>
<feature type="transmembrane region" description="Helical" evidence="5">
    <location>
        <begin position="7"/>
        <end position="26"/>
    </location>
</feature>
<dbReference type="Pfam" id="PF13903">
    <property type="entry name" value="Claudin_2"/>
    <property type="match status" value="1"/>
</dbReference>
<feature type="transmembrane region" description="Helical" evidence="5">
    <location>
        <begin position="213"/>
        <end position="236"/>
    </location>
</feature>
<organism evidence="6 7">
    <name type="scientific">Phoxinus phoxinus</name>
    <name type="common">Eurasian minnow</name>
    <dbReference type="NCBI Taxonomy" id="58324"/>
    <lineage>
        <taxon>Eukaryota</taxon>
        <taxon>Metazoa</taxon>
        <taxon>Chordata</taxon>
        <taxon>Craniata</taxon>
        <taxon>Vertebrata</taxon>
        <taxon>Euteleostomi</taxon>
        <taxon>Actinopterygii</taxon>
        <taxon>Neopterygii</taxon>
        <taxon>Teleostei</taxon>
        <taxon>Ostariophysi</taxon>
        <taxon>Cypriniformes</taxon>
        <taxon>Leuciscidae</taxon>
        <taxon>Phoxininae</taxon>
        <taxon>Phoxinus</taxon>
    </lineage>
</organism>
<protein>
    <recommendedName>
        <fullName evidence="8">Claudin domain containing 1</fullName>
    </recommendedName>
</protein>
<accession>A0AAN9DJX1</accession>
<dbReference type="PANTHER" id="PTHR14347">
    <property type="entry name" value="CLAUDIN DOMAIN-CONTAINING PROTEIN 1"/>
    <property type="match status" value="1"/>
</dbReference>
<feature type="transmembrane region" description="Helical" evidence="5">
    <location>
        <begin position="140"/>
        <end position="163"/>
    </location>
</feature>
<evidence type="ECO:0008006" key="8">
    <source>
        <dbReference type="Google" id="ProtNLM"/>
    </source>
</evidence>
<evidence type="ECO:0000313" key="7">
    <source>
        <dbReference type="Proteomes" id="UP001364617"/>
    </source>
</evidence>
<proteinExistence type="predicted"/>